<name>A0ABX0UQG4_9BACT</name>
<keyword evidence="4 6" id="KW-1133">Transmembrane helix</keyword>
<gene>
    <name evidence="9" type="ORF">FHS68_002992</name>
</gene>
<keyword evidence="2" id="KW-1003">Cell membrane</keyword>
<organism evidence="9 10">
    <name type="scientific">Dyadobacter arcticus</name>
    <dbReference type="NCBI Taxonomy" id="1078754"/>
    <lineage>
        <taxon>Bacteria</taxon>
        <taxon>Pseudomonadati</taxon>
        <taxon>Bacteroidota</taxon>
        <taxon>Cytophagia</taxon>
        <taxon>Cytophagales</taxon>
        <taxon>Spirosomataceae</taxon>
        <taxon>Dyadobacter</taxon>
    </lineage>
</organism>
<dbReference type="PANTHER" id="PTHR30572:SF18">
    <property type="entry name" value="ABC-TYPE MACROLIDE FAMILY EXPORT SYSTEM PERMEASE COMPONENT 2"/>
    <property type="match status" value="1"/>
</dbReference>
<sequence>MLKNYLKIGWRNIRAGGFYSILNIGGLSIVLAVTVLLLWWVKDELTFDNFHTDADRIYRINSHFGAGADENTFEYAPSPLAIAAVKSVPGVESAVRVENYPFRTFRVNGKIFTEKANLGQIDEHFLNLFNGFKILYGNPAKPFPSPNSVILTADLAMKYFGATNAIGKTFTTIENNRTFTVAAVMANIPDNSSINHQMLFPMSVRKEAYIADGSWRTMDENWDDYGFEIFVKLSPGVNVKTVNAQFTAIKNAVRKKSEDSGDYRLQSLTEIHLYAPDGKNSGAVQVRMLGVIGLLLLSIGCINYVNLTTARATRRAREVGVRKVVGAGSMQLAGQLLTESLMTLSISLVLAILLIKGMSPLYGSITGKAGQFTLLGIQGWQFLTGTLLFTFVMAGIYPAMLVARFRPIQALQGRSSGVGDAGLRKGLVVLQFALATILISGTFVINRQLRYIRERDSGLSREHVFIFNGKDFSQQFKRELAGESDVISVSTSSDSPVNVFNATGGVDWDGKEANRMLIMAQISVDPSFIPNFDIKLAAGRNFDGNAADSTHFILNETAVKQAGIRNPIGKRFKRHGTEGTIIGVVKDFNITSIHEPIRPLVVFNSPESNKLVSVRTTGKSAKNALLAAEKLWKKYSPEYPFEFSFLEEDYDRFYKSEQKTAQLLNFFAGIAIVISCLGLLGLVSFTAEQRTKEIGIRKVLGATVLSITSLLSRDFMKLVVISILIASPIAWFALNKWLENFAYKIEIKWWMFAGAGLLAVITALLTISFQSLKAASANPVKSLRSQ</sequence>
<reference evidence="9 10" key="1">
    <citation type="submission" date="2020-03" db="EMBL/GenBank/DDBJ databases">
        <title>Genomic Encyclopedia of Type Strains, Phase IV (KMG-IV): sequencing the most valuable type-strain genomes for metagenomic binning, comparative biology and taxonomic classification.</title>
        <authorList>
            <person name="Goeker M."/>
        </authorList>
    </citation>
    <scope>NUCLEOTIDE SEQUENCE [LARGE SCALE GENOMIC DNA]</scope>
    <source>
        <strain evidence="9 10">DSM 102865</strain>
    </source>
</reference>
<feature type="transmembrane region" description="Helical" evidence="6">
    <location>
        <begin position="426"/>
        <end position="445"/>
    </location>
</feature>
<evidence type="ECO:0000259" key="7">
    <source>
        <dbReference type="Pfam" id="PF02687"/>
    </source>
</evidence>
<dbReference type="EMBL" id="JAASQJ010000003">
    <property type="protein sequence ID" value="NIJ53810.1"/>
    <property type="molecule type" value="Genomic_DNA"/>
</dbReference>
<dbReference type="Pfam" id="PF12704">
    <property type="entry name" value="MacB_PCD"/>
    <property type="match status" value="1"/>
</dbReference>
<feature type="domain" description="ABC3 transporter permease C-terminal" evidence="7">
    <location>
        <begin position="291"/>
        <end position="403"/>
    </location>
</feature>
<evidence type="ECO:0000256" key="3">
    <source>
        <dbReference type="ARBA" id="ARBA00022692"/>
    </source>
</evidence>
<dbReference type="InterPro" id="IPR025857">
    <property type="entry name" value="MacB_PCD"/>
</dbReference>
<keyword evidence="3 6" id="KW-0812">Transmembrane</keyword>
<feature type="transmembrane region" description="Helical" evidence="6">
    <location>
        <begin position="749"/>
        <end position="769"/>
    </location>
</feature>
<dbReference type="InterPro" id="IPR050250">
    <property type="entry name" value="Macrolide_Exporter_MacB"/>
</dbReference>
<evidence type="ECO:0000256" key="6">
    <source>
        <dbReference type="SAM" id="Phobius"/>
    </source>
</evidence>
<feature type="transmembrane region" description="Helical" evidence="6">
    <location>
        <begin position="663"/>
        <end position="683"/>
    </location>
</feature>
<evidence type="ECO:0000256" key="2">
    <source>
        <dbReference type="ARBA" id="ARBA00022475"/>
    </source>
</evidence>
<feature type="transmembrane region" description="Helical" evidence="6">
    <location>
        <begin position="21"/>
        <end position="41"/>
    </location>
</feature>
<keyword evidence="10" id="KW-1185">Reference proteome</keyword>
<evidence type="ECO:0000256" key="1">
    <source>
        <dbReference type="ARBA" id="ARBA00004651"/>
    </source>
</evidence>
<dbReference type="PANTHER" id="PTHR30572">
    <property type="entry name" value="MEMBRANE COMPONENT OF TRANSPORTER-RELATED"/>
    <property type="match status" value="1"/>
</dbReference>
<feature type="transmembrane region" description="Helical" evidence="6">
    <location>
        <begin position="341"/>
        <end position="362"/>
    </location>
</feature>
<evidence type="ECO:0000256" key="5">
    <source>
        <dbReference type="ARBA" id="ARBA00023136"/>
    </source>
</evidence>
<feature type="domain" description="ABC3 transporter permease C-terminal" evidence="7">
    <location>
        <begin position="665"/>
        <end position="779"/>
    </location>
</feature>
<evidence type="ECO:0000256" key="4">
    <source>
        <dbReference type="ARBA" id="ARBA00022989"/>
    </source>
</evidence>
<proteinExistence type="predicted"/>
<accession>A0ABX0UQG4</accession>
<protein>
    <submittedName>
        <fullName evidence="9">ABC-type antimicrobial peptide transport system permease subunit</fullName>
    </submittedName>
</protein>
<dbReference type="RefSeq" id="WP_167271352.1">
    <property type="nucleotide sequence ID" value="NZ_JAASQJ010000003.1"/>
</dbReference>
<keyword evidence="5 6" id="KW-0472">Membrane</keyword>
<dbReference type="Pfam" id="PF02687">
    <property type="entry name" value="FtsX"/>
    <property type="match status" value="2"/>
</dbReference>
<feature type="transmembrane region" description="Helical" evidence="6">
    <location>
        <begin position="382"/>
        <end position="405"/>
    </location>
</feature>
<dbReference type="Proteomes" id="UP001179181">
    <property type="component" value="Unassembled WGS sequence"/>
</dbReference>
<feature type="transmembrane region" description="Helical" evidence="6">
    <location>
        <begin position="288"/>
        <end position="307"/>
    </location>
</feature>
<comment type="subcellular location">
    <subcellularLocation>
        <location evidence="1">Cell membrane</location>
        <topology evidence="1">Multi-pass membrane protein</topology>
    </subcellularLocation>
</comment>
<comment type="caution">
    <text evidence="9">The sequence shown here is derived from an EMBL/GenBank/DDBJ whole genome shotgun (WGS) entry which is preliminary data.</text>
</comment>
<evidence type="ECO:0000313" key="9">
    <source>
        <dbReference type="EMBL" id="NIJ53810.1"/>
    </source>
</evidence>
<dbReference type="InterPro" id="IPR003838">
    <property type="entry name" value="ABC3_permease_C"/>
</dbReference>
<evidence type="ECO:0000313" key="10">
    <source>
        <dbReference type="Proteomes" id="UP001179181"/>
    </source>
</evidence>
<feature type="domain" description="MacB-like periplasmic core" evidence="8">
    <location>
        <begin position="20"/>
        <end position="248"/>
    </location>
</feature>
<evidence type="ECO:0000259" key="8">
    <source>
        <dbReference type="Pfam" id="PF12704"/>
    </source>
</evidence>
<feature type="transmembrane region" description="Helical" evidence="6">
    <location>
        <begin position="718"/>
        <end position="737"/>
    </location>
</feature>